<protein>
    <submittedName>
        <fullName evidence="2">Uncharacterized protein</fullName>
    </submittedName>
</protein>
<dbReference type="EMBL" id="KI392596">
    <property type="protein sequence ID" value="ERN12873.1"/>
    <property type="molecule type" value="Genomic_DNA"/>
</dbReference>
<dbReference type="Gramene" id="ERN12873">
    <property type="protein sequence ID" value="ERN12873"/>
    <property type="gene ID" value="AMTR_s00050p00108240"/>
</dbReference>
<accession>W1PXC3</accession>
<organism evidence="2 3">
    <name type="scientific">Amborella trichopoda</name>
    <dbReference type="NCBI Taxonomy" id="13333"/>
    <lineage>
        <taxon>Eukaryota</taxon>
        <taxon>Viridiplantae</taxon>
        <taxon>Streptophyta</taxon>
        <taxon>Embryophyta</taxon>
        <taxon>Tracheophyta</taxon>
        <taxon>Spermatophyta</taxon>
        <taxon>Magnoliopsida</taxon>
        <taxon>Amborellales</taxon>
        <taxon>Amborellaceae</taxon>
        <taxon>Amborella</taxon>
    </lineage>
</organism>
<gene>
    <name evidence="2" type="ORF">AMTR_s00050p00108240</name>
</gene>
<reference evidence="3" key="1">
    <citation type="journal article" date="2013" name="Science">
        <title>The Amborella genome and the evolution of flowering plants.</title>
        <authorList>
            <consortium name="Amborella Genome Project"/>
        </authorList>
    </citation>
    <scope>NUCLEOTIDE SEQUENCE [LARGE SCALE GENOMIC DNA]</scope>
</reference>
<dbReference type="AlphaFoldDB" id="W1PXC3"/>
<keyword evidence="3" id="KW-1185">Reference proteome</keyword>
<evidence type="ECO:0000313" key="2">
    <source>
        <dbReference type="EMBL" id="ERN12873.1"/>
    </source>
</evidence>
<dbReference type="HOGENOM" id="CLU_183255_0_0_1"/>
<evidence type="ECO:0000313" key="3">
    <source>
        <dbReference type="Proteomes" id="UP000017836"/>
    </source>
</evidence>
<proteinExistence type="predicted"/>
<name>W1PXC3_AMBTC</name>
<evidence type="ECO:0000256" key="1">
    <source>
        <dbReference type="SAM" id="MobiDB-lite"/>
    </source>
</evidence>
<feature type="region of interest" description="Disordered" evidence="1">
    <location>
        <begin position="52"/>
        <end position="73"/>
    </location>
</feature>
<dbReference type="Proteomes" id="UP000017836">
    <property type="component" value="Unassembled WGS sequence"/>
</dbReference>
<sequence length="106" mass="11988">MKTLSEWELEVKWGHLSLKMSSQATTRQHLPRGLVMASSSGIPLVFVIGSSSEEENLSPRSRNSSQKPYKRMEVMGKKDKILKGEKLEFTKEIVVVEENIPIANMN</sequence>
<feature type="compositionally biased region" description="Polar residues" evidence="1">
    <location>
        <begin position="58"/>
        <end position="67"/>
    </location>
</feature>